<organism evidence="2 3">
    <name type="scientific">Brachybacterium vulturis</name>
    <dbReference type="NCBI Taxonomy" id="2017484"/>
    <lineage>
        <taxon>Bacteria</taxon>
        <taxon>Bacillati</taxon>
        <taxon>Actinomycetota</taxon>
        <taxon>Actinomycetes</taxon>
        <taxon>Micrococcales</taxon>
        <taxon>Dermabacteraceae</taxon>
        <taxon>Brachybacterium</taxon>
    </lineage>
</organism>
<evidence type="ECO:0000256" key="1">
    <source>
        <dbReference type="SAM" id="MobiDB-lite"/>
    </source>
</evidence>
<feature type="region of interest" description="Disordered" evidence="1">
    <location>
        <begin position="83"/>
        <end position="107"/>
    </location>
</feature>
<protein>
    <submittedName>
        <fullName evidence="2">Uncharacterized protein</fullName>
    </submittedName>
</protein>
<name>A0A291GQK9_9MICO</name>
<accession>A0A291GQK9</accession>
<dbReference type="Proteomes" id="UP000218165">
    <property type="component" value="Chromosome"/>
</dbReference>
<dbReference type="AlphaFoldDB" id="A0A291GQK9"/>
<evidence type="ECO:0000313" key="2">
    <source>
        <dbReference type="EMBL" id="ATG52639.1"/>
    </source>
</evidence>
<proteinExistence type="predicted"/>
<dbReference type="KEGG" id="brz:CFK38_14730"/>
<dbReference type="EMBL" id="CP023563">
    <property type="protein sequence ID" value="ATG52639.1"/>
    <property type="molecule type" value="Genomic_DNA"/>
</dbReference>
<evidence type="ECO:0000313" key="3">
    <source>
        <dbReference type="Proteomes" id="UP000218165"/>
    </source>
</evidence>
<feature type="compositionally biased region" description="Basic residues" evidence="1">
    <location>
        <begin position="85"/>
        <end position="96"/>
    </location>
</feature>
<reference evidence="3" key="1">
    <citation type="submission" date="2017-09" db="EMBL/GenBank/DDBJ databases">
        <title>Brachybacterium sp. VM2412.</title>
        <authorList>
            <person name="Tak E.J."/>
            <person name="Bae J.-W."/>
        </authorList>
    </citation>
    <scope>NUCLEOTIDE SEQUENCE [LARGE SCALE GENOMIC DNA]</scope>
    <source>
        <strain evidence="3">VM2412</strain>
    </source>
</reference>
<keyword evidence="3" id="KW-1185">Reference proteome</keyword>
<gene>
    <name evidence="2" type="ORF">CFK38_14730</name>
</gene>
<sequence>MLLALAAAIEHPCAEHAALWDDLAALALALPAADVTVSADRHAAALGSLSAWTLAAADAPCAPLTCTCTTAPAEVDALALAPLAPRHRERRTRTRRRTDASNRAAARHGDSLATVDGYLPPDHPARLLLAEHDHPRERDVPPTAARDARAAIAHTVAREQLRGAAALTDSPPALLALLLAAQHLATLYVAGLLLRASELPTPAPQRLALTRSTLTAAPPAPGMPVPYPRCAVSLAA</sequence>